<dbReference type="InterPro" id="IPR019775">
    <property type="entry name" value="WD40_repeat_CS"/>
</dbReference>
<keyword evidence="2" id="KW-0677">Repeat</keyword>
<dbReference type="PROSITE" id="PS00678">
    <property type="entry name" value="WD_REPEATS_1"/>
    <property type="match status" value="3"/>
</dbReference>
<dbReference type="InterPro" id="IPR001680">
    <property type="entry name" value="WD40_rpt"/>
</dbReference>
<dbReference type="InterPro" id="IPR007148">
    <property type="entry name" value="SSU_processome_Utp12"/>
</dbReference>
<dbReference type="PROSITE" id="PS50082">
    <property type="entry name" value="WD_REPEATS_2"/>
    <property type="match status" value="8"/>
</dbReference>
<evidence type="ECO:0000313" key="6">
    <source>
        <dbReference type="RefSeq" id="XP_026289937.1"/>
    </source>
</evidence>
<name>A0A6J1TAT4_FRAOC</name>
<dbReference type="PRINTS" id="PR00320">
    <property type="entry name" value="GPROTEINBRPT"/>
</dbReference>
<proteinExistence type="inferred from homology"/>
<dbReference type="RefSeq" id="XP_026289937.1">
    <property type="nucleotide sequence ID" value="XM_026434152.2"/>
</dbReference>
<protein>
    <submittedName>
        <fullName evidence="6">WD repeat-containing protein 3</fullName>
    </submittedName>
</protein>
<evidence type="ECO:0000256" key="1">
    <source>
        <dbReference type="ARBA" id="ARBA00022574"/>
    </source>
</evidence>
<keyword evidence="1" id="KW-0853">WD repeat</keyword>
<dbReference type="CDD" id="cd00200">
    <property type="entry name" value="WD40"/>
    <property type="match status" value="2"/>
</dbReference>
<gene>
    <name evidence="6" type="primary">LOC113214699</name>
</gene>
<dbReference type="GO" id="GO:0032040">
    <property type="term" value="C:small-subunit processome"/>
    <property type="evidence" value="ECO:0007669"/>
    <property type="project" value="TreeGrafter"/>
</dbReference>
<evidence type="ECO:0000313" key="5">
    <source>
        <dbReference type="Proteomes" id="UP000504606"/>
    </source>
</evidence>
<comment type="similarity">
    <text evidence="3">Belongs to the WD repeat WDR3/UTP12 family.</text>
</comment>
<feature type="compositionally biased region" description="Acidic residues" evidence="4">
    <location>
        <begin position="703"/>
        <end position="728"/>
    </location>
</feature>
<dbReference type="InterPro" id="IPR020472">
    <property type="entry name" value="WD40_PAC1"/>
</dbReference>
<dbReference type="GO" id="GO:0034388">
    <property type="term" value="C:Pwp2p-containing subcomplex of 90S preribosome"/>
    <property type="evidence" value="ECO:0007669"/>
    <property type="project" value="TreeGrafter"/>
</dbReference>
<reference evidence="6" key="1">
    <citation type="submission" date="2025-08" db="UniProtKB">
        <authorList>
            <consortium name="RefSeq"/>
        </authorList>
    </citation>
    <scope>IDENTIFICATION</scope>
    <source>
        <tissue evidence="6">Whole organism</tissue>
    </source>
</reference>
<dbReference type="Proteomes" id="UP000504606">
    <property type="component" value="Unplaced"/>
</dbReference>
<sequence length="939" mass="103803">MVKMGLTKQYLRYASSANFNIIASPSCNAVFVVLQGQEGRFVAVGGCEDVIVWDLRLGEKALIITGEKHEVTYLAASPDKQFLSVGYADGAIKVFELGSTDLVATFSGHRSAITCLAYDELGHRLASGSKDTEIIIWDVVAERGLHRLSGHKGIVTQVAFLNDRNILVSSSKDTFVKFWDLDTTHCFKTLVGHRTEVWGLALVKNGKYLVTGSNDSELRMWEIQDSQNKSDRPVAVEDIPGDIIGDEMQSDVVSPITCTKAGSILRAGTGRVIGLTTDRNGVVLGCFGADNNLEMFEVKSDEEAKLKMKKRLRKQRKKELADSESNDINAKITDQDENSLPTLRDEIIRLPVVKYGGKVKSTSLVVGRGQELRIASALNNNRMELHTLSLSVKGTQPQSLRVIEYQGHHSEVRSVAFSSDSLAIVSGSAEALKVWNRPSLTCLRTIRTDYILSVCFVPGDRHVLVGLKNGKMLIVDIAAGDILEEVEAHSKELWSISLLPDKRGCVTGGGDCTVKFWQFELIQSPESKAKVLSVLHTRSLKLEECVLCVRISPNSRLIAVALLDSTVKVFYLDTLKFFLSLYGHKLPVTCMDISSDSTLIATGSADRNIKIWGLDFGDCHRSLFAHDNSVTGIQFVHDTHQFFSCGKDGRVKQWDADTFDRILTLQAHHGEAWNLSVSDNGQHVISCGSDRVLRMFTRTEEPLVLEDEREQEREEEENAEVDQSEETAVEGQSALHLPSKKTVGSEKAAEMLLECLEVGEAYGAELDQYHEAMRHAGKEATAVPPPPAIMVAYRASTPAEFLQEILARIKSSELEEALLRLPFASVLKLLPQLISLLELPQQPHTEVVCRAALFLVRVHHGPIMSTATLLPTIRQLHSLAATKICELRDLVGVNLHGFLFLQHEIEAREGVALFTEAAAQRKQRGKKRRGPTKRAILTV</sequence>
<dbReference type="AlphaFoldDB" id="A0A6J1TAT4"/>
<accession>A0A6J1TAT4</accession>
<dbReference type="PROSITE" id="PS50294">
    <property type="entry name" value="WD_REPEATS_REGION"/>
    <property type="match status" value="5"/>
</dbReference>
<dbReference type="InterPro" id="IPR015943">
    <property type="entry name" value="WD40/YVTN_repeat-like_dom_sf"/>
</dbReference>
<dbReference type="Pfam" id="PF04003">
    <property type="entry name" value="Utp12"/>
    <property type="match status" value="1"/>
</dbReference>
<dbReference type="PANTHER" id="PTHR19853">
    <property type="entry name" value="WD REPEAT CONTAINING PROTEIN 3 WDR3"/>
    <property type="match status" value="1"/>
</dbReference>
<dbReference type="KEGG" id="foc:113214699"/>
<keyword evidence="5" id="KW-1185">Reference proteome</keyword>
<dbReference type="PANTHER" id="PTHR19853:SF0">
    <property type="entry name" value="WD REPEAT-CONTAINING PROTEIN 3"/>
    <property type="match status" value="1"/>
</dbReference>
<dbReference type="SMART" id="SM00320">
    <property type="entry name" value="WD40"/>
    <property type="match status" value="11"/>
</dbReference>
<organism evidence="5 6">
    <name type="scientific">Frankliniella occidentalis</name>
    <name type="common">Western flower thrips</name>
    <name type="synonym">Euthrips occidentalis</name>
    <dbReference type="NCBI Taxonomy" id="133901"/>
    <lineage>
        <taxon>Eukaryota</taxon>
        <taxon>Metazoa</taxon>
        <taxon>Ecdysozoa</taxon>
        <taxon>Arthropoda</taxon>
        <taxon>Hexapoda</taxon>
        <taxon>Insecta</taxon>
        <taxon>Pterygota</taxon>
        <taxon>Neoptera</taxon>
        <taxon>Paraneoptera</taxon>
        <taxon>Thysanoptera</taxon>
        <taxon>Terebrantia</taxon>
        <taxon>Thripoidea</taxon>
        <taxon>Thripidae</taxon>
        <taxon>Frankliniella</taxon>
    </lineage>
</organism>
<dbReference type="OrthoDB" id="407922at2759"/>
<dbReference type="InterPro" id="IPR051570">
    <property type="entry name" value="TBC1_cilium_biogenesis"/>
</dbReference>
<feature type="region of interest" description="Disordered" evidence="4">
    <location>
        <begin position="703"/>
        <end position="733"/>
    </location>
</feature>
<dbReference type="InterPro" id="IPR036322">
    <property type="entry name" value="WD40_repeat_dom_sf"/>
</dbReference>
<dbReference type="Pfam" id="PF25173">
    <property type="entry name" value="Beta-prop_WDR3_1st"/>
    <property type="match status" value="1"/>
</dbReference>
<dbReference type="GeneID" id="113214699"/>
<evidence type="ECO:0000256" key="3">
    <source>
        <dbReference type="ARBA" id="ARBA00038229"/>
    </source>
</evidence>
<dbReference type="Pfam" id="PF25172">
    <property type="entry name" value="Beta-prop_WDR3_2nd"/>
    <property type="match status" value="1"/>
</dbReference>
<dbReference type="GO" id="GO:0030515">
    <property type="term" value="F:snoRNA binding"/>
    <property type="evidence" value="ECO:0007669"/>
    <property type="project" value="TreeGrafter"/>
</dbReference>
<dbReference type="Gene3D" id="2.130.10.10">
    <property type="entry name" value="YVTN repeat-like/Quinoprotein amine dehydrogenase"/>
    <property type="match status" value="3"/>
</dbReference>
<evidence type="ECO:0000256" key="4">
    <source>
        <dbReference type="SAM" id="MobiDB-lite"/>
    </source>
</evidence>
<evidence type="ECO:0000256" key="2">
    <source>
        <dbReference type="ARBA" id="ARBA00022737"/>
    </source>
</evidence>
<dbReference type="GO" id="GO:0030490">
    <property type="term" value="P:maturation of SSU-rRNA"/>
    <property type="evidence" value="ECO:0007669"/>
    <property type="project" value="TreeGrafter"/>
</dbReference>
<dbReference type="FunFam" id="2.130.10.10:FF:000755">
    <property type="entry name" value="WD repeat-containing protein 3"/>
    <property type="match status" value="1"/>
</dbReference>
<dbReference type="SUPFAM" id="SSF50978">
    <property type="entry name" value="WD40 repeat-like"/>
    <property type="match status" value="2"/>
</dbReference>